<accession>A0A346PAV7</accession>
<dbReference type="GeneID" id="37640784"/>
<gene>
    <name evidence="2" type="ORF">AArc1_0308</name>
    <name evidence="3" type="ORF">AArcMg_0299</name>
</gene>
<feature type="transmembrane region" description="Helical" evidence="1">
    <location>
        <begin position="29"/>
        <end position="51"/>
    </location>
</feature>
<evidence type="ECO:0000313" key="3">
    <source>
        <dbReference type="EMBL" id="AXR80322.1"/>
    </source>
</evidence>
<dbReference type="EMBL" id="CP027033">
    <property type="protein sequence ID" value="AXR80322.1"/>
    <property type="molecule type" value="Genomic_DNA"/>
</dbReference>
<dbReference type="Proteomes" id="UP000258613">
    <property type="component" value="Chromosome"/>
</dbReference>
<reference evidence="3" key="3">
    <citation type="journal article" date="2019" name="Int. J. Syst. Evol. Microbiol.">
        <title>Natronolimnobius sulfurireducens sp. nov. and Halalkaliarchaeum desulfuricum gen. nov., sp. nov., the first sulfur-respiring alkaliphilic haloarchaea from hypersaline alkaline lakes.</title>
        <authorList>
            <person name="Sorokin D.Y."/>
            <person name="Yakimov M."/>
            <person name="Messina E."/>
            <person name="Merkel A.Y."/>
            <person name="Bale N.J."/>
            <person name="Sinninghe Damste J.S."/>
        </authorList>
    </citation>
    <scope>NUCLEOTIDE SEQUENCE</scope>
    <source>
        <strain evidence="3">AArc-Mg</strain>
        <strain evidence="2">AArc1</strain>
    </source>
</reference>
<name>A0A346PLC7_9EURY</name>
<evidence type="ECO:0000313" key="2">
    <source>
        <dbReference type="EMBL" id="AXR76652.1"/>
    </source>
</evidence>
<keyword evidence="1" id="KW-0472">Membrane</keyword>
<feature type="transmembrane region" description="Helical" evidence="1">
    <location>
        <begin position="145"/>
        <end position="166"/>
    </location>
</feature>
<evidence type="ECO:0000313" key="5">
    <source>
        <dbReference type="Proteomes" id="UP000258707"/>
    </source>
</evidence>
<dbReference type="KEGG" id="nan:AArc1_0308"/>
<keyword evidence="1" id="KW-0812">Transmembrane</keyword>
<accession>A0A346PLC7</accession>
<reference evidence="5" key="1">
    <citation type="submission" date="2017-10" db="EMBL/GenBank/DDBJ databases">
        <title>Phenotypic and genomic properties of facultatively anaerobic sulfur-reducing natronoarchaea from hypersaline soda lakes.</title>
        <authorList>
            <person name="Sorokin D.Y."/>
            <person name="Kublanov I.V."/>
            <person name="Roman P."/>
            <person name="Sinninghe Damste J.S."/>
            <person name="Golyshin P.N."/>
            <person name="Rojo D."/>
            <person name="Ciordia S."/>
            <person name="Mena Md.C."/>
            <person name="Ferrer M."/>
            <person name="Messina E."/>
            <person name="Smedile F."/>
            <person name="La Spada G."/>
            <person name="La Cono V."/>
            <person name="Yakimov M.M."/>
        </authorList>
    </citation>
    <scope>NUCLEOTIDE SEQUENCE [LARGE SCALE GENOMIC DNA]</scope>
    <source>
        <strain evidence="5">AArc1</strain>
    </source>
</reference>
<evidence type="ECO:0000313" key="4">
    <source>
        <dbReference type="Proteomes" id="UP000258613"/>
    </source>
</evidence>
<keyword evidence="4" id="KW-1185">Reference proteome</keyword>
<dbReference type="AlphaFoldDB" id="A0A346PLC7"/>
<feature type="transmembrane region" description="Helical" evidence="1">
    <location>
        <begin position="107"/>
        <end position="125"/>
    </location>
</feature>
<dbReference type="EMBL" id="CP024047">
    <property type="protein sequence ID" value="AXR76652.1"/>
    <property type="molecule type" value="Genomic_DNA"/>
</dbReference>
<dbReference type="Proteomes" id="UP000258707">
    <property type="component" value="Chromosome"/>
</dbReference>
<dbReference type="OrthoDB" id="157319at2157"/>
<evidence type="ECO:0000256" key="1">
    <source>
        <dbReference type="SAM" id="Phobius"/>
    </source>
</evidence>
<sequence length="242" mass="25051">MDEDVPVDPNASETIQWRRDASTSRLVRLLWSLGVGTFFAMIAIIAFWRLYDVAAQGGVGSVVVAAVAAIAVTILVLAVDPRAERRLERVATALSISVSSERSLERAVDAAVGTLAMAVVIGGLMGAGRIVSEGDALGDVGAGPFTLLAAFTLPVALLALVLASFLSSRGALDTDEGVLYLADPDQAIDLEVIVGVSTRQVGGAAIVGLTYAQPGGQYVPGPRRIVVPRDVADEVERVAATA</sequence>
<keyword evidence="1" id="KW-1133">Transmembrane helix</keyword>
<feature type="transmembrane region" description="Helical" evidence="1">
    <location>
        <begin position="57"/>
        <end position="79"/>
    </location>
</feature>
<dbReference type="KEGG" id="nag:AArcMg_0299"/>
<reference evidence="4" key="2">
    <citation type="submission" date="2018-02" db="EMBL/GenBank/DDBJ databases">
        <title>Phenotypic and genomic properties of facultatively anaerobic sulfur-reducing natronoarchaea from hypersaline soda lakes.</title>
        <authorList>
            <person name="Sorokin D.Y."/>
            <person name="Kublanov I.V."/>
            <person name="Roman P."/>
            <person name="Sinninghe Damste J.S."/>
            <person name="Golyshin P.N."/>
            <person name="Rojo D."/>
            <person name="Ciordia S."/>
            <person name="Mena M.D.C."/>
            <person name="Ferrer M."/>
            <person name="Messina E."/>
            <person name="Smedile F."/>
            <person name="La Spada G."/>
            <person name="La Cono V."/>
            <person name="Yakimov M.M."/>
        </authorList>
    </citation>
    <scope>NUCLEOTIDE SEQUENCE [LARGE SCALE GENOMIC DNA]</scope>
    <source>
        <strain evidence="4">AArc-Mg</strain>
    </source>
</reference>
<proteinExistence type="predicted"/>
<protein>
    <submittedName>
        <fullName evidence="3">Uncharacterized protein</fullName>
    </submittedName>
</protein>
<dbReference type="RefSeq" id="WP_117362783.1">
    <property type="nucleotide sequence ID" value="NZ_CP024047.1"/>
</dbReference>
<organism evidence="3 4">
    <name type="scientific">Natrarchaeobaculum sulfurireducens</name>
    <dbReference type="NCBI Taxonomy" id="2044521"/>
    <lineage>
        <taxon>Archaea</taxon>
        <taxon>Methanobacteriati</taxon>
        <taxon>Methanobacteriota</taxon>
        <taxon>Stenosarchaea group</taxon>
        <taxon>Halobacteria</taxon>
        <taxon>Halobacteriales</taxon>
        <taxon>Natrialbaceae</taxon>
        <taxon>Natrarchaeobaculum</taxon>
    </lineage>
</organism>